<keyword evidence="6" id="KW-1185">Reference proteome</keyword>
<dbReference type="OrthoDB" id="9790967at2"/>
<reference evidence="6" key="1">
    <citation type="submission" date="2016-10" db="EMBL/GenBank/DDBJ databases">
        <authorList>
            <person name="Varghese N."/>
            <person name="Submissions S."/>
        </authorList>
    </citation>
    <scope>NUCLEOTIDE SEQUENCE [LARGE SCALE GENOMIC DNA]</scope>
    <source>
        <strain evidence="6">DSM 7165</strain>
    </source>
</reference>
<organism evidence="5 6">
    <name type="scientific">Allopseudospirillum japonicum</name>
    <dbReference type="NCBI Taxonomy" id="64971"/>
    <lineage>
        <taxon>Bacteria</taxon>
        <taxon>Pseudomonadati</taxon>
        <taxon>Pseudomonadota</taxon>
        <taxon>Gammaproteobacteria</taxon>
        <taxon>Oceanospirillales</taxon>
        <taxon>Oceanospirillaceae</taxon>
        <taxon>Allopseudospirillum</taxon>
    </lineage>
</organism>
<dbReference type="CDD" id="cd06558">
    <property type="entry name" value="crotonase-like"/>
    <property type="match status" value="1"/>
</dbReference>
<keyword evidence="3" id="KW-0378">Hydrolase</keyword>
<gene>
    <name evidence="5" type="ORF">SAMN05421831_10962</name>
</gene>
<evidence type="ECO:0000256" key="2">
    <source>
        <dbReference type="ARBA" id="ARBA00011915"/>
    </source>
</evidence>
<evidence type="ECO:0000313" key="5">
    <source>
        <dbReference type="EMBL" id="SEI75289.1"/>
    </source>
</evidence>
<feature type="domain" description="Enoyl-CoA hydratase/isomerase" evidence="4">
    <location>
        <begin position="20"/>
        <end position="358"/>
    </location>
</feature>
<name>A0A1H6T586_9GAMM</name>
<evidence type="ECO:0000256" key="1">
    <source>
        <dbReference type="ARBA" id="ARBA00001709"/>
    </source>
</evidence>
<dbReference type="STRING" id="64971.SAMN05421831_10962"/>
<dbReference type="Proteomes" id="UP000242999">
    <property type="component" value="Unassembled WGS sequence"/>
</dbReference>
<dbReference type="InterPro" id="IPR045004">
    <property type="entry name" value="ECH_dom"/>
</dbReference>
<evidence type="ECO:0000259" key="4">
    <source>
        <dbReference type="Pfam" id="PF16113"/>
    </source>
</evidence>
<dbReference type="EC" id="3.1.2.4" evidence="2"/>
<dbReference type="NCBIfam" id="NF004127">
    <property type="entry name" value="PRK05617.1"/>
    <property type="match status" value="1"/>
</dbReference>
<dbReference type="InterPro" id="IPR032259">
    <property type="entry name" value="HIBYL-CoA-H"/>
</dbReference>
<dbReference type="SUPFAM" id="SSF52096">
    <property type="entry name" value="ClpP/crotonase"/>
    <property type="match status" value="1"/>
</dbReference>
<dbReference type="GO" id="GO:0006574">
    <property type="term" value="P:L-valine catabolic process"/>
    <property type="evidence" value="ECO:0007669"/>
    <property type="project" value="TreeGrafter"/>
</dbReference>
<dbReference type="Pfam" id="PF16113">
    <property type="entry name" value="ECH_2"/>
    <property type="match status" value="1"/>
</dbReference>
<sequence length="373" mass="41281">MTDAVVIFETLETQDGLRLGVARLNSPKSLNALSYEMIQALYPQLSQWAQDDSICAVWLEGSGDKAFCAGGDIVQLYNSMRDTPEGAYNPYAERFFTDEYRLDHLIHTYPKPVILWGHGIVMGGGLGLSAGASHRVVTEKSRIAMPEITIGLYPDVGGSFFLNRMPGRVGLFLGLTGTSINAADALFVGLADRFITHAQKAQVQQQLLACSWQGQNAHAQVTHVLREFETQSQADLPTSPVRAHFDVIQQLTDADTHVERAQNIMAYAGEDPWLQGAAERLRAGSPLSMLVIQEQLERCRHLSLAEVFRSELSLSVAACHQGEFQEGIRALLIDKDRQPQWRYDQVNTVNQEALAAFFATPWASEKTHPLADL</sequence>
<dbReference type="GO" id="GO:0005829">
    <property type="term" value="C:cytosol"/>
    <property type="evidence" value="ECO:0007669"/>
    <property type="project" value="TreeGrafter"/>
</dbReference>
<dbReference type="PANTHER" id="PTHR43176">
    <property type="entry name" value="3-HYDROXYISOBUTYRYL-COA HYDROLASE-RELATED"/>
    <property type="match status" value="1"/>
</dbReference>
<dbReference type="EMBL" id="FNYH01000009">
    <property type="protein sequence ID" value="SEI75289.1"/>
    <property type="molecule type" value="Genomic_DNA"/>
</dbReference>
<dbReference type="Gene3D" id="3.90.226.10">
    <property type="entry name" value="2-enoyl-CoA Hydratase, Chain A, domain 1"/>
    <property type="match status" value="1"/>
</dbReference>
<accession>A0A1H6T586</accession>
<dbReference type="GO" id="GO:0003860">
    <property type="term" value="F:3-hydroxyisobutyryl-CoA hydrolase activity"/>
    <property type="evidence" value="ECO:0007669"/>
    <property type="project" value="UniProtKB-EC"/>
</dbReference>
<dbReference type="InterPro" id="IPR029045">
    <property type="entry name" value="ClpP/crotonase-like_dom_sf"/>
</dbReference>
<evidence type="ECO:0000256" key="3">
    <source>
        <dbReference type="ARBA" id="ARBA00022801"/>
    </source>
</evidence>
<comment type="catalytic activity">
    <reaction evidence="1">
        <text>3-hydroxy-2-methylpropanoyl-CoA + H2O = 3-hydroxy-2-methylpropanoate + CoA + H(+)</text>
        <dbReference type="Rhea" id="RHEA:20888"/>
        <dbReference type="ChEBI" id="CHEBI:11805"/>
        <dbReference type="ChEBI" id="CHEBI:15377"/>
        <dbReference type="ChEBI" id="CHEBI:15378"/>
        <dbReference type="ChEBI" id="CHEBI:57287"/>
        <dbReference type="ChEBI" id="CHEBI:57340"/>
        <dbReference type="EC" id="3.1.2.4"/>
    </reaction>
</comment>
<evidence type="ECO:0000313" key="6">
    <source>
        <dbReference type="Proteomes" id="UP000242999"/>
    </source>
</evidence>
<protein>
    <recommendedName>
        <fullName evidence="2">3-hydroxyisobutyryl-CoA hydrolase</fullName>
        <ecNumber evidence="2">3.1.2.4</ecNumber>
    </recommendedName>
</protein>
<dbReference type="AlphaFoldDB" id="A0A1H6T586"/>
<proteinExistence type="predicted"/>
<dbReference type="PANTHER" id="PTHR43176:SF3">
    <property type="entry name" value="3-HYDROXYISOBUTYRYL-COA HYDROLASE, MITOCHONDRIAL"/>
    <property type="match status" value="1"/>
</dbReference>